<keyword evidence="2 6" id="KW-1003">Cell membrane</keyword>
<comment type="subcellular location">
    <subcellularLocation>
        <location evidence="1 6">Cell membrane</location>
        <topology evidence="1 6">Multi-pass membrane protein</topology>
    </subcellularLocation>
</comment>
<evidence type="ECO:0000256" key="3">
    <source>
        <dbReference type="ARBA" id="ARBA00022692"/>
    </source>
</evidence>
<keyword evidence="4 6" id="KW-1133">Transmembrane helix</keyword>
<proteinExistence type="inferred from homology"/>
<keyword evidence="6" id="KW-0807">Transducer</keyword>
<feature type="transmembrane region" description="Helical" evidence="6">
    <location>
        <begin position="264"/>
        <end position="286"/>
    </location>
</feature>
<keyword evidence="8" id="KW-1185">Reference proteome</keyword>
<comment type="function">
    <text evidence="6">Gustatory receptor which mediates acceptance or avoidance behavior, depending on its substrates.</text>
</comment>
<comment type="caution">
    <text evidence="7">The sequence shown here is derived from an EMBL/GenBank/DDBJ whole genome shotgun (WGS) entry which is preliminary data.</text>
</comment>
<evidence type="ECO:0000256" key="2">
    <source>
        <dbReference type="ARBA" id="ARBA00022475"/>
    </source>
</evidence>
<feature type="transmembrane region" description="Helical" evidence="6">
    <location>
        <begin position="177"/>
        <end position="197"/>
    </location>
</feature>
<comment type="similarity">
    <text evidence="6">Belongs to the insect chemoreceptor superfamily. Gustatory receptor (GR) family.</text>
</comment>
<comment type="caution">
    <text evidence="6">Lacks conserved residue(s) required for the propagation of feature annotation.</text>
</comment>
<dbReference type="Pfam" id="PF08395">
    <property type="entry name" value="7tm_7"/>
    <property type="match status" value="1"/>
</dbReference>
<keyword evidence="5 6" id="KW-0472">Membrane</keyword>
<feature type="transmembrane region" description="Helical" evidence="6">
    <location>
        <begin position="102"/>
        <end position="118"/>
    </location>
</feature>
<protein>
    <recommendedName>
        <fullName evidence="6">Gustatory receptor</fullName>
    </recommendedName>
</protein>
<accession>A0ABP1PAZ8</accession>
<evidence type="ECO:0000256" key="5">
    <source>
        <dbReference type="ARBA" id="ARBA00023136"/>
    </source>
</evidence>
<evidence type="ECO:0000256" key="4">
    <source>
        <dbReference type="ARBA" id="ARBA00022989"/>
    </source>
</evidence>
<keyword evidence="6" id="KW-0675">Receptor</keyword>
<feature type="transmembrane region" description="Helical" evidence="6">
    <location>
        <begin position="70"/>
        <end position="90"/>
    </location>
</feature>
<keyword evidence="3 6" id="KW-0812">Transmembrane</keyword>
<dbReference type="Proteomes" id="UP001642520">
    <property type="component" value="Unassembled WGS sequence"/>
</dbReference>
<evidence type="ECO:0000256" key="6">
    <source>
        <dbReference type="RuleBase" id="RU363108"/>
    </source>
</evidence>
<evidence type="ECO:0000256" key="1">
    <source>
        <dbReference type="ARBA" id="ARBA00004651"/>
    </source>
</evidence>
<gene>
    <name evidence="7" type="ORF">XYLVIOL_LOCUS9927</name>
</gene>
<name>A0ABP1PAZ8_XYLVO</name>
<organism evidence="7 8">
    <name type="scientific">Xylocopa violacea</name>
    <name type="common">Violet carpenter bee</name>
    <name type="synonym">Apis violacea</name>
    <dbReference type="NCBI Taxonomy" id="135666"/>
    <lineage>
        <taxon>Eukaryota</taxon>
        <taxon>Metazoa</taxon>
        <taxon>Ecdysozoa</taxon>
        <taxon>Arthropoda</taxon>
        <taxon>Hexapoda</taxon>
        <taxon>Insecta</taxon>
        <taxon>Pterygota</taxon>
        <taxon>Neoptera</taxon>
        <taxon>Endopterygota</taxon>
        <taxon>Hymenoptera</taxon>
        <taxon>Apocrita</taxon>
        <taxon>Aculeata</taxon>
        <taxon>Apoidea</taxon>
        <taxon>Anthophila</taxon>
        <taxon>Apidae</taxon>
        <taxon>Xylocopa</taxon>
        <taxon>Xylocopa</taxon>
    </lineage>
</organism>
<reference evidence="7 8" key="1">
    <citation type="submission" date="2024-08" db="EMBL/GenBank/DDBJ databases">
        <authorList>
            <person name="Will J Nash"/>
            <person name="Angela Man"/>
            <person name="Seanna McTaggart"/>
            <person name="Kendall Baker"/>
            <person name="Tom Barker"/>
            <person name="Leah Catchpole"/>
            <person name="Alex Durrant"/>
            <person name="Karim Gharbi"/>
            <person name="Naomi Irish"/>
            <person name="Gemy Kaithakottil"/>
            <person name="Debby Ku"/>
            <person name="Aaliyah Providence"/>
            <person name="Felix Shaw"/>
            <person name="David Swarbreck"/>
            <person name="Chris Watkins"/>
            <person name="Ann M. McCartney"/>
            <person name="Giulio Formenti"/>
            <person name="Alice Mouton"/>
            <person name="Noel Vella"/>
            <person name="Bjorn M von Reumont"/>
            <person name="Adriana Vella"/>
            <person name="Wilfried Haerty"/>
        </authorList>
    </citation>
    <scope>NUCLEOTIDE SEQUENCE [LARGE SCALE GENOMIC DNA]</scope>
</reference>
<dbReference type="EMBL" id="CAXAJV020001300">
    <property type="protein sequence ID" value="CAL7950382.1"/>
    <property type="molecule type" value="Genomic_DNA"/>
</dbReference>
<dbReference type="InterPro" id="IPR013604">
    <property type="entry name" value="7TM_chemorcpt"/>
</dbReference>
<sequence>MFRQSGNSNVHENRTIQTHKAWSQHFLANYLSFMRPYAFIARLMGFLPYKIVSSQFIVSKTIYIFSAIPNIAYLNCVLVAICKIDLTYFYAKQLFRIVHDDFIVVLSPVIFISAYVANRSMVRVMENISKVSQMLPPEFFSKSAKIIFIKDAILMGLEVSDLLSAITSGYPFSLTNWYTFFALVIMNSLFVNNLYVLNGCFKHINDSLVKVKNTLMNDEPHLLRRVYHMQKNPVLLTKLRTLKKQHLEVSETLQTLNDSFSMQCIGIITLLFIDITFNVYTCMLVYNKGGRIKNWASLPSFFIISNSVQLILMAWCAEITRIQMENMGTNIHRIIVHTFDDQVTSELKMFSLQVLQRDNTLMAKGLVIDATLLTKHHYIFTNIDTIFVGQALLRDSFIQRNMSFGVN</sequence>
<evidence type="ECO:0000313" key="7">
    <source>
        <dbReference type="EMBL" id="CAL7950382.1"/>
    </source>
</evidence>
<feature type="transmembrane region" description="Helical" evidence="6">
    <location>
        <begin position="298"/>
        <end position="317"/>
    </location>
</feature>
<evidence type="ECO:0000313" key="8">
    <source>
        <dbReference type="Proteomes" id="UP001642520"/>
    </source>
</evidence>